<comment type="subunit">
    <text evidence="11">Component of the lipopolysaccharide transport and assembly complex. The LptBFG transporter is composed of two ATP-binding proteins (LptB) and two transmembrane proteins (LptF and LptG).</text>
</comment>
<evidence type="ECO:0000256" key="1">
    <source>
        <dbReference type="ARBA" id="ARBA00002265"/>
    </source>
</evidence>
<keyword evidence="5" id="KW-0813">Transport</keyword>
<feature type="transmembrane region" description="Helical" evidence="12">
    <location>
        <begin position="331"/>
        <end position="350"/>
    </location>
</feature>
<evidence type="ECO:0000313" key="14">
    <source>
        <dbReference type="Proteomes" id="UP001595457"/>
    </source>
</evidence>
<evidence type="ECO:0000256" key="4">
    <source>
        <dbReference type="ARBA" id="ARBA00014213"/>
    </source>
</evidence>
<feature type="transmembrane region" description="Helical" evidence="12">
    <location>
        <begin position="99"/>
        <end position="120"/>
    </location>
</feature>
<accession>A0ABV7B076</accession>
<evidence type="ECO:0000256" key="10">
    <source>
        <dbReference type="ARBA" id="ARBA00023136"/>
    </source>
</evidence>
<dbReference type="Pfam" id="PF03739">
    <property type="entry name" value="LptF_LptG"/>
    <property type="match status" value="1"/>
</dbReference>
<comment type="caution">
    <text evidence="13">The sequence shown here is derived from an EMBL/GenBank/DDBJ whole genome shotgun (WGS) entry which is preliminary data.</text>
</comment>
<dbReference type="PANTHER" id="PTHR33529">
    <property type="entry name" value="SLR0882 PROTEIN-RELATED"/>
    <property type="match status" value="1"/>
</dbReference>
<evidence type="ECO:0000256" key="9">
    <source>
        <dbReference type="ARBA" id="ARBA00022989"/>
    </source>
</evidence>
<keyword evidence="8 12" id="KW-0812">Transmembrane</keyword>
<evidence type="ECO:0000256" key="2">
    <source>
        <dbReference type="ARBA" id="ARBA00004429"/>
    </source>
</evidence>
<comment type="subcellular location">
    <subcellularLocation>
        <location evidence="2">Cell inner membrane</location>
        <topology evidence="2">Multi-pass membrane protein</topology>
    </subcellularLocation>
</comment>
<keyword evidence="6" id="KW-1003">Cell membrane</keyword>
<evidence type="ECO:0000256" key="11">
    <source>
        <dbReference type="ARBA" id="ARBA00026081"/>
    </source>
</evidence>
<comment type="similarity">
    <text evidence="3">Belongs to the LptF/LptG family.</text>
</comment>
<feature type="transmembrane region" description="Helical" evidence="12">
    <location>
        <begin position="298"/>
        <end position="319"/>
    </location>
</feature>
<dbReference type="Proteomes" id="UP001595457">
    <property type="component" value="Unassembled WGS sequence"/>
</dbReference>
<evidence type="ECO:0000256" key="7">
    <source>
        <dbReference type="ARBA" id="ARBA00022519"/>
    </source>
</evidence>
<keyword evidence="14" id="KW-1185">Reference proteome</keyword>
<feature type="transmembrane region" description="Helical" evidence="12">
    <location>
        <begin position="16"/>
        <end position="32"/>
    </location>
</feature>
<evidence type="ECO:0000256" key="6">
    <source>
        <dbReference type="ARBA" id="ARBA00022475"/>
    </source>
</evidence>
<reference evidence="14" key="1">
    <citation type="journal article" date="2019" name="Int. J. Syst. Evol. Microbiol.">
        <title>The Global Catalogue of Microorganisms (GCM) 10K type strain sequencing project: providing services to taxonomists for standard genome sequencing and annotation.</title>
        <authorList>
            <consortium name="The Broad Institute Genomics Platform"/>
            <consortium name="The Broad Institute Genome Sequencing Center for Infectious Disease"/>
            <person name="Wu L."/>
            <person name="Ma J."/>
        </authorList>
    </citation>
    <scope>NUCLEOTIDE SEQUENCE [LARGE SCALE GENOMIC DNA]</scope>
    <source>
        <strain evidence="14">KCTC 62195</strain>
    </source>
</reference>
<evidence type="ECO:0000256" key="12">
    <source>
        <dbReference type="SAM" id="Phobius"/>
    </source>
</evidence>
<feature type="transmembrane region" description="Helical" evidence="12">
    <location>
        <begin position="52"/>
        <end position="78"/>
    </location>
</feature>
<proteinExistence type="inferred from homology"/>
<evidence type="ECO:0000256" key="5">
    <source>
        <dbReference type="ARBA" id="ARBA00022448"/>
    </source>
</evidence>
<name>A0ABV7B076_9GAMM</name>
<dbReference type="EMBL" id="JBHRSJ010000036">
    <property type="protein sequence ID" value="MFC2974803.1"/>
    <property type="molecule type" value="Genomic_DNA"/>
</dbReference>
<gene>
    <name evidence="13" type="primary">lptF</name>
    <name evidence="13" type="ORF">ACFOJE_21665</name>
</gene>
<dbReference type="InterPro" id="IPR030922">
    <property type="entry name" value="LptF"/>
</dbReference>
<keyword evidence="10 12" id="KW-0472">Membrane</keyword>
<organism evidence="13 14">
    <name type="scientific">Azotobacter bryophylli</name>
    <dbReference type="NCBI Taxonomy" id="1986537"/>
    <lineage>
        <taxon>Bacteria</taxon>
        <taxon>Pseudomonadati</taxon>
        <taxon>Pseudomonadota</taxon>
        <taxon>Gammaproteobacteria</taxon>
        <taxon>Pseudomonadales</taxon>
        <taxon>Pseudomonadaceae</taxon>
        <taxon>Azotobacter</taxon>
    </lineage>
</organism>
<protein>
    <recommendedName>
        <fullName evidence="4">Lipopolysaccharide export system permease protein LptF</fullName>
    </recommendedName>
</protein>
<keyword evidence="9 12" id="KW-1133">Transmembrane helix</keyword>
<keyword evidence="7" id="KW-0997">Cell inner membrane</keyword>
<dbReference type="InterPro" id="IPR005495">
    <property type="entry name" value="LptG/LptF_permease"/>
</dbReference>
<evidence type="ECO:0000256" key="8">
    <source>
        <dbReference type="ARBA" id="ARBA00022692"/>
    </source>
</evidence>
<evidence type="ECO:0000313" key="13">
    <source>
        <dbReference type="EMBL" id="MFC2974803.1"/>
    </source>
</evidence>
<dbReference type="RefSeq" id="WP_377817099.1">
    <property type="nucleotide sequence ID" value="NZ_JBHRSJ010000036.1"/>
</dbReference>
<dbReference type="NCBIfam" id="TIGR04407">
    <property type="entry name" value="LptF_YjgP"/>
    <property type="match status" value="1"/>
</dbReference>
<sequence>MLLIERYIISETRRPLMVMVGILTFIFASYSSERYLAEAANGTLALDVVMDIVFYKVLIALEVLIPVALYVTVVLSLGRLYHDTEMTAMSASGISPARIYQAITLLAIPIAIAVALLSMYGRPWAYANAYDLEQQSKTDLDVKHLLPERFNVNEENGRMILADQIDRNTGRLQDILIFDAGQQSTHLFRAQEAWIADPNPSNPVLELKKGNTYSLEHIGTRDQQMSFDKMTLRLTPIEPTADFRRKAASSNNLKSSRELADKAELQWRQSRGLSTLLLALLAVPLSRTAPRRGRFSTLLPVAVVFALVFYAGDICKNLVAKGNLPLSPGLWSIPLLMGIALTLFIARDVLNARIRFR</sequence>
<evidence type="ECO:0000256" key="3">
    <source>
        <dbReference type="ARBA" id="ARBA00007725"/>
    </source>
</evidence>
<comment type="function">
    <text evidence="1">Part of the ABC transporter complex LptBFG involved in the translocation of lipopolysaccharide (LPS) from the inner membrane to the outer membrane.</text>
</comment>
<dbReference type="PANTHER" id="PTHR33529:SF7">
    <property type="entry name" value="LIPOPOLYSACCHARIDE EXPORT SYSTEM PERMEASE PROTEIN LPTF"/>
    <property type="match status" value="1"/>
</dbReference>